<protein>
    <recommendedName>
        <fullName evidence="3">Glycosyl hydrolase family 32 N-terminal domain-containing protein</fullName>
    </recommendedName>
</protein>
<dbReference type="SUPFAM" id="SSF75005">
    <property type="entry name" value="Arabinanase/levansucrase/invertase"/>
    <property type="match status" value="1"/>
</dbReference>
<reference evidence="1 2" key="1">
    <citation type="submission" date="2020-08" db="EMBL/GenBank/DDBJ databases">
        <title>Genome public.</title>
        <authorList>
            <person name="Liu C."/>
            <person name="Sun Q."/>
        </authorList>
    </citation>
    <scope>NUCLEOTIDE SEQUENCE [LARGE SCALE GENOMIC DNA]</scope>
    <source>
        <strain evidence="1 2">New-7</strain>
    </source>
</reference>
<evidence type="ECO:0008006" key="3">
    <source>
        <dbReference type="Google" id="ProtNLM"/>
    </source>
</evidence>
<organism evidence="1 2">
    <name type="scientific">Alistipes hominis</name>
    <dbReference type="NCBI Taxonomy" id="2763015"/>
    <lineage>
        <taxon>Bacteria</taxon>
        <taxon>Pseudomonadati</taxon>
        <taxon>Bacteroidota</taxon>
        <taxon>Bacteroidia</taxon>
        <taxon>Bacteroidales</taxon>
        <taxon>Rikenellaceae</taxon>
        <taxon>Alistipes</taxon>
    </lineage>
</organism>
<gene>
    <name evidence="1" type="ORF">H8S08_11640</name>
</gene>
<dbReference type="InterPro" id="IPR023296">
    <property type="entry name" value="Glyco_hydro_beta-prop_sf"/>
</dbReference>
<accession>A0ABR7CPQ4</accession>
<proteinExistence type="predicted"/>
<dbReference type="Gene3D" id="2.115.10.20">
    <property type="entry name" value="Glycosyl hydrolase domain, family 43"/>
    <property type="match status" value="1"/>
</dbReference>
<dbReference type="RefSeq" id="WP_118655352.1">
    <property type="nucleotide sequence ID" value="NZ_JACOOK010000007.1"/>
</dbReference>
<dbReference type="Proteomes" id="UP000636891">
    <property type="component" value="Unassembled WGS sequence"/>
</dbReference>
<keyword evidence="2" id="KW-1185">Reference proteome</keyword>
<name>A0ABR7CPQ4_9BACT</name>
<evidence type="ECO:0000313" key="1">
    <source>
        <dbReference type="EMBL" id="MBC5617657.1"/>
    </source>
</evidence>
<comment type="caution">
    <text evidence="1">The sequence shown here is derived from an EMBL/GenBank/DDBJ whole genome shotgun (WGS) entry which is preliminary data.</text>
</comment>
<evidence type="ECO:0000313" key="2">
    <source>
        <dbReference type="Proteomes" id="UP000636891"/>
    </source>
</evidence>
<sequence>MKRFLTGCMLVWVVGVSAQKEYRAPESYVDGRSQAVLRMTIDDEGMVMPCGTGPDSCDTYGAREAVVVEHEGVYYLHYDGAGKDGWLSCLATSRDLRHWEKHGLQLTLGEAGRPDSKSASSPWLVNDGAKWHMFYVGTQFCTPAPDCIPATPYVTLTAEADHPAGPWRKRYDIIPFTNEAGTYYSDTASPGDVVEQDGEYKMFFGAAAFDKEGKLGRTVGIARTRDLGSAWTVDPQPIFPPAEQCENTSLYYEPDNGTWFLFTNHIGIHPDRGEYTDAVWVYWTKDLNRWDPQDKAIVIDCQNSKEVKGAIGMPSVIRVGDRLAMLYDGATGENYGHMGRGINLAWLALPLVPPAK</sequence>
<dbReference type="EMBL" id="JACOOK010000007">
    <property type="protein sequence ID" value="MBC5617657.1"/>
    <property type="molecule type" value="Genomic_DNA"/>
</dbReference>